<dbReference type="OrthoDB" id="100410at2157"/>
<protein>
    <submittedName>
        <fullName evidence="1">Uncharacterized protein</fullName>
    </submittedName>
</protein>
<dbReference type="EMBL" id="CP015520">
    <property type="protein sequence ID" value="ANF21830.1"/>
    <property type="molecule type" value="Genomic_DNA"/>
</dbReference>
<accession>A0A172WEH6</accession>
<name>A0A172WEH6_9EURY</name>
<dbReference type="Proteomes" id="UP000076969">
    <property type="component" value="Chromosome"/>
</dbReference>
<organism evidence="1 2">
    <name type="scientific">Thermococcus piezophilus</name>
    <dbReference type="NCBI Taxonomy" id="1712654"/>
    <lineage>
        <taxon>Archaea</taxon>
        <taxon>Methanobacteriati</taxon>
        <taxon>Methanobacteriota</taxon>
        <taxon>Thermococci</taxon>
        <taxon>Thermococcales</taxon>
        <taxon>Thermococcaceae</taxon>
        <taxon>Thermococcus</taxon>
    </lineage>
</organism>
<dbReference type="KEGG" id="tpie:A7C91_00375"/>
<dbReference type="RefSeq" id="WP_068663909.1">
    <property type="nucleotide sequence ID" value="NZ_CP015520.1"/>
</dbReference>
<sequence>MQRHIVWLIALLVFGTMLQGASAANYGIQPEIYTYQVSVNGQMIPITVKNGMVSIPDAPGIDRKSVFMTVNKYFAELHRRASAKNSISGSSSPESIIEWYGPDFDYRERKIFSVPHQGDVYISAYAYLSIEKDQFSVVSVGGYSSGASWLEPYDYWWSQSYPAETASLSIKLKFVGISVSVSVPLGAGFTGNSDTATYSGVLHNTDYIGRDYSGIEAASTGGIWKIEDHTLSSFYFGGTVFYDQGANLYKVREGGS</sequence>
<dbReference type="STRING" id="1712654.A7C91_00375"/>
<evidence type="ECO:0000313" key="2">
    <source>
        <dbReference type="Proteomes" id="UP000076969"/>
    </source>
</evidence>
<dbReference type="GeneID" id="28494603"/>
<keyword evidence="2" id="KW-1185">Reference proteome</keyword>
<proteinExistence type="predicted"/>
<evidence type="ECO:0000313" key="1">
    <source>
        <dbReference type="EMBL" id="ANF21830.1"/>
    </source>
</evidence>
<gene>
    <name evidence="1" type="ORF">A7C91_00375</name>
</gene>
<dbReference type="AlphaFoldDB" id="A0A172WEH6"/>
<reference evidence="2" key="1">
    <citation type="journal article" date="2016" name="Syst. Appl. Microbiol.">
        <title>Thermococcus piezophilus sp. nov., a novel hyperthermophilic and piezophilic archaeon with a broad pressure range for growth, isolated from a deepest hydrothermal vent at the Mid-Cayman Rise.</title>
        <authorList>
            <person name="Dalmasso C."/>
            <person name="Oger P."/>
            <person name="Selva G."/>
            <person name="Courtine D."/>
            <person name="L'Haridon S."/>
            <person name="Garlaschelli A."/>
            <person name="Roussel E."/>
            <person name="Miyazaki J."/>
            <person name="Reveillaud J."/>
            <person name="Jebbar M."/>
            <person name="Takai K."/>
            <person name="Maignien L."/>
            <person name="Alain K."/>
        </authorList>
    </citation>
    <scope>NUCLEOTIDE SEQUENCE [LARGE SCALE GENOMIC DNA]</scope>
    <source>
        <strain evidence="2">CDGS</strain>
    </source>
</reference>